<evidence type="ECO:0000259" key="2">
    <source>
        <dbReference type="PROSITE" id="PS51898"/>
    </source>
</evidence>
<dbReference type="GO" id="GO:0015074">
    <property type="term" value="P:DNA integration"/>
    <property type="evidence" value="ECO:0007669"/>
    <property type="project" value="InterPro"/>
</dbReference>
<protein>
    <recommendedName>
        <fullName evidence="2">Tyr recombinase domain-containing protein</fullName>
    </recommendedName>
</protein>
<dbReference type="OrthoDB" id="10065968at2759"/>
<feature type="domain" description="Tyr recombinase" evidence="2">
    <location>
        <begin position="1"/>
        <end position="166"/>
    </location>
</feature>
<dbReference type="InterPro" id="IPR002104">
    <property type="entry name" value="Integrase_catalytic"/>
</dbReference>
<name>A0A1W0WY26_HYPEX</name>
<evidence type="ECO:0000256" key="1">
    <source>
        <dbReference type="ARBA" id="ARBA00023172"/>
    </source>
</evidence>
<dbReference type="PROSITE" id="PS51898">
    <property type="entry name" value="TYR_RECOMBINASE"/>
    <property type="match status" value="1"/>
</dbReference>
<keyword evidence="1" id="KW-0233">DNA recombination</keyword>
<accession>A0A1W0WY26</accession>
<dbReference type="AlphaFoldDB" id="A0A1W0WY26"/>
<dbReference type="GO" id="GO:0003677">
    <property type="term" value="F:DNA binding"/>
    <property type="evidence" value="ECO:0007669"/>
    <property type="project" value="InterPro"/>
</dbReference>
<gene>
    <name evidence="3" type="ORF">BV898_06026</name>
</gene>
<comment type="caution">
    <text evidence="3">The sequence shown here is derived from an EMBL/GenBank/DDBJ whole genome shotgun (WGS) entry which is preliminary data.</text>
</comment>
<dbReference type="PANTHER" id="PTHR34605:SF3">
    <property type="entry name" value="P CELL-TYPE AGGLUTINATION PROTEIN MAP4-LIKE-RELATED"/>
    <property type="match status" value="1"/>
</dbReference>
<dbReference type="Proteomes" id="UP000192578">
    <property type="component" value="Unassembled WGS sequence"/>
</dbReference>
<sequence length="166" mass="18313">MRELKTKLSDSRLDYNDKCMLWSAFTLAFFGFLRVSEYTSPSRNRAGPLILGCVKIDQETLKVSVIRDKTNQLGTPVTLTIAATNRSCCAVRAFRKYIFCRLGKGLAGNSPLYVSGDGSYLTRQRVNQVVKDLLGVSFKSHSFRIGAATTAAEAGIPVDLIRILGR</sequence>
<dbReference type="Gene3D" id="1.10.443.10">
    <property type="entry name" value="Intergrase catalytic core"/>
    <property type="match status" value="1"/>
</dbReference>
<dbReference type="GO" id="GO:0006310">
    <property type="term" value="P:DNA recombination"/>
    <property type="evidence" value="ECO:0007669"/>
    <property type="project" value="UniProtKB-KW"/>
</dbReference>
<dbReference type="InterPro" id="IPR052925">
    <property type="entry name" value="Phage_Integrase-like_Recomb"/>
</dbReference>
<organism evidence="3 4">
    <name type="scientific">Hypsibius exemplaris</name>
    <name type="common">Freshwater tardigrade</name>
    <dbReference type="NCBI Taxonomy" id="2072580"/>
    <lineage>
        <taxon>Eukaryota</taxon>
        <taxon>Metazoa</taxon>
        <taxon>Ecdysozoa</taxon>
        <taxon>Tardigrada</taxon>
        <taxon>Eutardigrada</taxon>
        <taxon>Parachela</taxon>
        <taxon>Hypsibioidea</taxon>
        <taxon>Hypsibiidae</taxon>
        <taxon>Hypsibius</taxon>
    </lineage>
</organism>
<dbReference type="PANTHER" id="PTHR34605">
    <property type="entry name" value="PHAGE_INTEGRASE DOMAIN-CONTAINING PROTEIN"/>
    <property type="match status" value="1"/>
</dbReference>
<dbReference type="EMBL" id="MTYJ01000034">
    <property type="protein sequence ID" value="OQV20022.1"/>
    <property type="molecule type" value="Genomic_DNA"/>
</dbReference>
<evidence type="ECO:0000313" key="4">
    <source>
        <dbReference type="Proteomes" id="UP000192578"/>
    </source>
</evidence>
<keyword evidence="4" id="KW-1185">Reference proteome</keyword>
<evidence type="ECO:0000313" key="3">
    <source>
        <dbReference type="EMBL" id="OQV20022.1"/>
    </source>
</evidence>
<proteinExistence type="predicted"/>
<reference evidence="4" key="1">
    <citation type="submission" date="2017-01" db="EMBL/GenBank/DDBJ databases">
        <title>Comparative genomics of anhydrobiosis in the tardigrade Hypsibius dujardini.</title>
        <authorList>
            <person name="Yoshida Y."/>
            <person name="Koutsovoulos G."/>
            <person name="Laetsch D."/>
            <person name="Stevens L."/>
            <person name="Kumar S."/>
            <person name="Horikawa D."/>
            <person name="Ishino K."/>
            <person name="Komine S."/>
            <person name="Tomita M."/>
            <person name="Blaxter M."/>
            <person name="Arakawa K."/>
        </authorList>
    </citation>
    <scope>NUCLEOTIDE SEQUENCE [LARGE SCALE GENOMIC DNA]</scope>
    <source>
        <strain evidence="4">Z151</strain>
    </source>
</reference>
<dbReference type="InterPro" id="IPR013762">
    <property type="entry name" value="Integrase-like_cat_sf"/>
</dbReference>
<dbReference type="InterPro" id="IPR011010">
    <property type="entry name" value="DNA_brk_join_enz"/>
</dbReference>
<dbReference type="SUPFAM" id="SSF56349">
    <property type="entry name" value="DNA breaking-rejoining enzymes"/>
    <property type="match status" value="1"/>
</dbReference>